<dbReference type="InterPro" id="IPR052955">
    <property type="entry name" value="UPF0703_membrane_permease"/>
</dbReference>
<dbReference type="AlphaFoldDB" id="A0A1I3JUQ5"/>
<dbReference type="EMBL" id="FORR01000001">
    <property type="protein sequence ID" value="SFI63886.1"/>
    <property type="molecule type" value="Genomic_DNA"/>
</dbReference>
<sequence length="254" mass="28859">MTAWLRMIICFGLALMLCSLLVTGEISLFVHPKFRWLIGVSIAFLMILGLIQLWNLDGKEMHTIRHWSYAIVLLPLILFVVVPPKALDASIAAKKGVTYMDSKAIAKQKESAKQTEKEDPGEDVVQSFRKKVEPLKKKSIIEIDEENYGELYTLIYSFPSELKGKKIKVKGFVYLDPNIQQNEFVLGRFTVTCCTADASVIGFVFKTEKPFKENQWLEATGTIQTRKENGADVPVIRLDSYELIPAPKDPYVYF</sequence>
<protein>
    <submittedName>
        <fullName evidence="4">Putative membrane protein</fullName>
    </submittedName>
</protein>
<feature type="transmembrane region" description="Helical" evidence="1">
    <location>
        <begin position="66"/>
        <end position="84"/>
    </location>
</feature>
<dbReference type="NCBIfam" id="TIGR03943">
    <property type="entry name" value="TIGR03943 family putative permease subunit"/>
    <property type="match status" value="1"/>
</dbReference>
<keyword evidence="1" id="KW-0812">Transmembrane</keyword>
<organism evidence="4 5">
    <name type="scientific">Thermoflavimicrobium dichotomicum</name>
    <dbReference type="NCBI Taxonomy" id="46223"/>
    <lineage>
        <taxon>Bacteria</taxon>
        <taxon>Bacillati</taxon>
        <taxon>Bacillota</taxon>
        <taxon>Bacilli</taxon>
        <taxon>Bacillales</taxon>
        <taxon>Thermoactinomycetaceae</taxon>
        <taxon>Thermoflavimicrobium</taxon>
    </lineage>
</organism>
<evidence type="ECO:0000256" key="1">
    <source>
        <dbReference type="SAM" id="Phobius"/>
    </source>
</evidence>
<reference evidence="4 5" key="1">
    <citation type="submission" date="2016-10" db="EMBL/GenBank/DDBJ databases">
        <authorList>
            <person name="de Groot N.N."/>
        </authorList>
    </citation>
    <scope>NUCLEOTIDE SEQUENCE [LARGE SCALE GENOMIC DNA]</scope>
    <source>
        <strain evidence="4 5">DSM 44778</strain>
    </source>
</reference>
<dbReference type="Pfam" id="PF21537">
    <property type="entry name" value="DUF1980_C"/>
    <property type="match status" value="1"/>
</dbReference>
<dbReference type="InterPro" id="IPR048493">
    <property type="entry name" value="DUF1980_N"/>
</dbReference>
<keyword evidence="1" id="KW-1133">Transmembrane helix</keyword>
<evidence type="ECO:0000259" key="2">
    <source>
        <dbReference type="Pfam" id="PF09323"/>
    </source>
</evidence>
<evidence type="ECO:0000313" key="5">
    <source>
        <dbReference type="Proteomes" id="UP000199545"/>
    </source>
</evidence>
<dbReference type="PANTHER" id="PTHR40047">
    <property type="entry name" value="UPF0703 PROTEIN YCGQ"/>
    <property type="match status" value="1"/>
</dbReference>
<dbReference type="InterPro" id="IPR015402">
    <property type="entry name" value="DUF1980"/>
</dbReference>
<feature type="transmembrane region" description="Helical" evidence="1">
    <location>
        <begin position="34"/>
        <end position="54"/>
    </location>
</feature>
<dbReference type="InterPro" id="IPR048447">
    <property type="entry name" value="DUF1980_C"/>
</dbReference>
<dbReference type="RefSeq" id="WP_093227202.1">
    <property type="nucleotide sequence ID" value="NZ_FORR01000001.1"/>
</dbReference>
<keyword evidence="5" id="KW-1185">Reference proteome</keyword>
<dbReference type="STRING" id="46223.SAMN05421852_101212"/>
<name>A0A1I3JUQ5_9BACL</name>
<dbReference type="PANTHER" id="PTHR40047:SF1">
    <property type="entry name" value="UPF0703 PROTEIN YCGQ"/>
    <property type="match status" value="1"/>
</dbReference>
<dbReference type="OrthoDB" id="9770408at2"/>
<evidence type="ECO:0000259" key="3">
    <source>
        <dbReference type="Pfam" id="PF21537"/>
    </source>
</evidence>
<keyword evidence="1" id="KW-0472">Membrane</keyword>
<dbReference type="Proteomes" id="UP000199545">
    <property type="component" value="Unassembled WGS sequence"/>
</dbReference>
<proteinExistence type="predicted"/>
<accession>A0A1I3JUQ5</accession>
<feature type="domain" description="DUF1980" evidence="2">
    <location>
        <begin position="5"/>
        <end position="97"/>
    </location>
</feature>
<dbReference type="Pfam" id="PF09323">
    <property type="entry name" value="DUF1980"/>
    <property type="match status" value="1"/>
</dbReference>
<evidence type="ECO:0000313" key="4">
    <source>
        <dbReference type="EMBL" id="SFI63886.1"/>
    </source>
</evidence>
<feature type="domain" description="DUF1980" evidence="3">
    <location>
        <begin position="127"/>
        <end position="253"/>
    </location>
</feature>
<gene>
    <name evidence="4" type="ORF">SAMN05421852_101212</name>
</gene>